<organism evidence="4 5">
    <name type="scientific">Ciona intestinalis</name>
    <name type="common">Transparent sea squirt</name>
    <name type="synonym">Ascidia intestinalis</name>
    <dbReference type="NCBI Taxonomy" id="7719"/>
    <lineage>
        <taxon>Eukaryota</taxon>
        <taxon>Metazoa</taxon>
        <taxon>Chordata</taxon>
        <taxon>Tunicata</taxon>
        <taxon>Ascidiacea</taxon>
        <taxon>Phlebobranchia</taxon>
        <taxon>Cionidae</taxon>
        <taxon>Ciona</taxon>
    </lineage>
</organism>
<keyword evidence="5" id="KW-1185">Reference proteome</keyword>
<dbReference type="KEGG" id="cin:100181108"/>
<dbReference type="STRING" id="7719.ENSCINP00000007943"/>
<gene>
    <name evidence="4" type="primary">LOC100181108</name>
</gene>
<evidence type="ECO:0000259" key="3">
    <source>
        <dbReference type="Pfam" id="PF25898"/>
    </source>
</evidence>
<reference evidence="4" key="4">
    <citation type="submission" date="2025-09" db="UniProtKB">
        <authorList>
            <consortium name="Ensembl"/>
        </authorList>
    </citation>
    <scope>IDENTIFICATION</scope>
</reference>
<evidence type="ECO:0000256" key="1">
    <source>
        <dbReference type="SAM" id="Phobius"/>
    </source>
</evidence>
<dbReference type="EMBL" id="EAAA01001019">
    <property type="status" value="NOT_ANNOTATED_CDS"/>
    <property type="molecule type" value="Genomic_DNA"/>
</dbReference>
<reference evidence="4" key="3">
    <citation type="submission" date="2025-08" db="UniProtKB">
        <authorList>
            <consortium name="Ensembl"/>
        </authorList>
    </citation>
    <scope>IDENTIFICATION</scope>
</reference>
<dbReference type="Ensembl" id="ENSCINT00000007943.3">
    <property type="protein sequence ID" value="ENSCINP00000007943.3"/>
    <property type="gene ID" value="ENSCING00000003849.3"/>
</dbReference>
<feature type="transmembrane region" description="Helical" evidence="1">
    <location>
        <begin position="615"/>
        <end position="635"/>
    </location>
</feature>
<feature type="signal peptide" evidence="2">
    <location>
        <begin position="1"/>
        <end position="18"/>
    </location>
</feature>
<dbReference type="PANTHER" id="PTHR36902:SF1">
    <property type="entry name" value="ENRICHED IN SURFACE-LABELED PROTEOME PROTEIN 9"/>
    <property type="match status" value="1"/>
</dbReference>
<proteinExistence type="predicted"/>
<dbReference type="OrthoDB" id="5983572at2759"/>
<accession>F6YPW2</accession>
<dbReference type="eggNOG" id="ENOG502R89Q">
    <property type="taxonomic scope" value="Eukaryota"/>
</dbReference>
<dbReference type="InterPro" id="IPR058831">
    <property type="entry name" value="LolA-like_dom_2nd"/>
</dbReference>
<dbReference type="CDD" id="cd12841">
    <property type="entry name" value="TM_EphA1"/>
    <property type="match status" value="1"/>
</dbReference>
<keyword evidence="1" id="KW-1133">Transmembrane helix</keyword>
<dbReference type="AlphaFoldDB" id="A0A1W2WE34"/>
<feature type="domain" description="LolA-like" evidence="3">
    <location>
        <begin position="234"/>
        <end position="456"/>
    </location>
</feature>
<evidence type="ECO:0000313" key="5">
    <source>
        <dbReference type="Proteomes" id="UP000008144"/>
    </source>
</evidence>
<accession>A0A1W2WE34</accession>
<evidence type="ECO:0000313" key="4">
    <source>
        <dbReference type="Ensembl" id="ENSCINP00000007943.3"/>
    </source>
</evidence>
<dbReference type="Proteomes" id="UP000008144">
    <property type="component" value="Chromosome 12"/>
</dbReference>
<reference evidence="4" key="2">
    <citation type="journal article" date="2008" name="Genome Biol.">
        <title>Improved genome assembly and evidence-based global gene model set for the chordate Ciona intestinalis: new insight into intron and operon populations.</title>
        <authorList>
            <person name="Satou Y."/>
            <person name="Mineta K."/>
            <person name="Ogasawara M."/>
            <person name="Sasakura Y."/>
            <person name="Shoguchi E."/>
            <person name="Ueno K."/>
            <person name="Yamada L."/>
            <person name="Matsumoto J."/>
            <person name="Wasserscheid J."/>
            <person name="Dewar K."/>
            <person name="Wiley G.B."/>
            <person name="Macmil S.L."/>
            <person name="Roe B.A."/>
            <person name="Zeller R.W."/>
            <person name="Hastings K.E."/>
            <person name="Lemaire P."/>
            <person name="Lindquist E."/>
            <person name="Endo T."/>
            <person name="Hotta K."/>
            <person name="Inaba K."/>
        </authorList>
    </citation>
    <scope>NUCLEOTIDE SEQUENCE [LARGE SCALE GENOMIC DNA]</scope>
    <source>
        <strain evidence="4">wild type</strain>
    </source>
</reference>
<dbReference type="PANTHER" id="PTHR36902">
    <property type="entry name" value="ENRICHED IN SURFACE-LABELED PROTEOME PROTEIN 9"/>
    <property type="match status" value="1"/>
</dbReference>
<reference evidence="5" key="1">
    <citation type="journal article" date="2002" name="Science">
        <title>The draft genome of Ciona intestinalis: insights into chordate and vertebrate origins.</title>
        <authorList>
            <person name="Dehal P."/>
            <person name="Satou Y."/>
            <person name="Campbell R.K."/>
            <person name="Chapman J."/>
            <person name="Degnan B."/>
            <person name="De Tomaso A."/>
            <person name="Davidson B."/>
            <person name="Di Gregorio A."/>
            <person name="Gelpke M."/>
            <person name="Goodstein D.M."/>
            <person name="Harafuji N."/>
            <person name="Hastings K.E."/>
            <person name="Ho I."/>
            <person name="Hotta K."/>
            <person name="Huang W."/>
            <person name="Kawashima T."/>
            <person name="Lemaire P."/>
            <person name="Martinez D."/>
            <person name="Meinertzhagen I.A."/>
            <person name="Necula S."/>
            <person name="Nonaka M."/>
            <person name="Putnam N."/>
            <person name="Rash S."/>
            <person name="Saiga H."/>
            <person name="Satake M."/>
            <person name="Terry A."/>
            <person name="Yamada L."/>
            <person name="Wang H.G."/>
            <person name="Awazu S."/>
            <person name="Azumi K."/>
            <person name="Boore J."/>
            <person name="Branno M."/>
            <person name="Chin-Bow S."/>
            <person name="DeSantis R."/>
            <person name="Doyle S."/>
            <person name="Francino P."/>
            <person name="Keys D.N."/>
            <person name="Haga S."/>
            <person name="Hayashi H."/>
            <person name="Hino K."/>
            <person name="Imai K.S."/>
            <person name="Inaba K."/>
            <person name="Kano S."/>
            <person name="Kobayashi K."/>
            <person name="Kobayashi M."/>
            <person name="Lee B.I."/>
            <person name="Makabe K.W."/>
            <person name="Manohar C."/>
            <person name="Matassi G."/>
            <person name="Medina M."/>
            <person name="Mochizuki Y."/>
            <person name="Mount S."/>
            <person name="Morishita T."/>
            <person name="Miura S."/>
            <person name="Nakayama A."/>
            <person name="Nishizaka S."/>
            <person name="Nomoto H."/>
            <person name="Ohta F."/>
            <person name="Oishi K."/>
            <person name="Rigoutsos I."/>
            <person name="Sano M."/>
            <person name="Sasaki A."/>
            <person name="Sasakura Y."/>
            <person name="Shoguchi E."/>
            <person name="Shin-i T."/>
            <person name="Spagnuolo A."/>
            <person name="Stainier D."/>
            <person name="Suzuki M.M."/>
            <person name="Tassy O."/>
            <person name="Takatori N."/>
            <person name="Tokuoka M."/>
            <person name="Yagi K."/>
            <person name="Yoshizaki F."/>
            <person name="Wada S."/>
            <person name="Zhang C."/>
            <person name="Hyatt P.D."/>
            <person name="Larimer F."/>
            <person name="Detter C."/>
            <person name="Doggett N."/>
            <person name="Glavina T."/>
            <person name="Hawkins T."/>
            <person name="Richardson P."/>
            <person name="Lucas S."/>
            <person name="Kohara Y."/>
            <person name="Levine M."/>
            <person name="Satoh N."/>
            <person name="Rokhsar D.S."/>
        </authorList>
    </citation>
    <scope>NUCLEOTIDE SEQUENCE [LARGE SCALE GENOMIC DNA]</scope>
</reference>
<protein>
    <submittedName>
        <fullName evidence="4">Uncharacterized LOC100181108</fullName>
    </submittedName>
</protein>
<feature type="domain" description="LolA-like" evidence="3">
    <location>
        <begin position="22"/>
        <end position="224"/>
    </location>
</feature>
<keyword evidence="2" id="KW-0732">Signal</keyword>
<sequence>MEMLIFMLVLTYAAQTYAVGQCPNITGKILQRMPDLDKKMYSYKIQINVPALSKTLDGLEFYDHVNGTVFLFLDQIKDGKRCSNKVMYDYQNNQTFKVNEITKQCDVSNLTSTIEQMSLFGAGVENGPDSVKNSFLWNAGYNSTYEGNVTVDGIITDHYQTCLTFENNTVTYLVDVYFSMHNWTMPAAQRAPVKLTLQALTTAPNGTTTSQAYVYKFSDFHTSNATDSWTPTRPFGMICKGRKDKPRSEIKVYSEQHTLKFEVYTSLASSTIVTAEIVEYYDKINNFFRVDLMYGQGESAFHSKIVHDFNQGLAFNQTSSGVCQITPIPINSSYIDAEANKTSHLVHLKQMGAFVDATKPAYGGLGMYKGIAADIWIGTKPVNAPYGVFYPGNNEYLYLTMYTANLNGHGTLIGIDQTVISEVNATTNLTVKQHLYAYDSGRGINDLNVFDVSQCYNQSLKTTVVMKFPGEQYHQILMNYPSFQKAIIQEVGKQAGLPFYRISSHVFVTSTLELDTDSQNVTRLFVWVTLLGVPDVQGDSETMVPQASLESAMSKLKAAVADNFIVTFNTTASPISLTALRNFLKTDQELLAPPPECPDTPNPPAAKGLTTGETVGLAIGMVVLGIMLSCGVMIWRGRRSNRQYAYTMQD</sequence>
<keyword evidence="1" id="KW-0472">Membrane</keyword>
<dbReference type="GeneID" id="100181108"/>
<feature type="chain" id="PRO_5014069057" evidence="2">
    <location>
        <begin position="19"/>
        <end position="650"/>
    </location>
</feature>
<evidence type="ECO:0000256" key="2">
    <source>
        <dbReference type="SAM" id="SignalP"/>
    </source>
</evidence>
<name>A0A1W2WE34_CIOIN</name>
<dbReference type="InParanoid" id="A0A1W2WE34"/>
<keyword evidence="1" id="KW-0812">Transmembrane</keyword>
<dbReference type="RefSeq" id="XP_026692783.1">
    <property type="nucleotide sequence ID" value="XM_026836982.1"/>
</dbReference>
<dbReference type="OMA" id="DIHEWFD"/>
<dbReference type="Pfam" id="PF25898">
    <property type="entry name" value="LolA_2nd_metazoa"/>
    <property type="match status" value="2"/>
</dbReference>